<name>A0ABP7IBG0_9ACTN</name>
<dbReference type="Pfam" id="PF02518">
    <property type="entry name" value="HATPase_c"/>
    <property type="match status" value="1"/>
</dbReference>
<proteinExistence type="predicted"/>
<evidence type="ECO:0000313" key="11">
    <source>
        <dbReference type="EMBL" id="GAA3814255.1"/>
    </source>
</evidence>
<feature type="transmembrane region" description="Helical" evidence="9">
    <location>
        <begin position="80"/>
        <end position="103"/>
    </location>
</feature>
<keyword evidence="5" id="KW-0547">Nucleotide-binding</keyword>
<organism evidence="11 12">
    <name type="scientific">Nocardioides panacisoli</name>
    <dbReference type="NCBI Taxonomy" id="627624"/>
    <lineage>
        <taxon>Bacteria</taxon>
        <taxon>Bacillati</taxon>
        <taxon>Actinomycetota</taxon>
        <taxon>Actinomycetes</taxon>
        <taxon>Propionibacteriales</taxon>
        <taxon>Nocardioidaceae</taxon>
        <taxon>Nocardioides</taxon>
    </lineage>
</organism>
<feature type="transmembrane region" description="Helical" evidence="9">
    <location>
        <begin position="288"/>
        <end position="312"/>
    </location>
</feature>
<keyword evidence="9" id="KW-0472">Membrane</keyword>
<keyword evidence="9" id="KW-1133">Transmembrane helix</keyword>
<dbReference type="PROSITE" id="PS50109">
    <property type="entry name" value="HIS_KIN"/>
    <property type="match status" value="1"/>
</dbReference>
<dbReference type="PANTHER" id="PTHR24421">
    <property type="entry name" value="NITRATE/NITRITE SENSOR PROTEIN NARX-RELATED"/>
    <property type="match status" value="1"/>
</dbReference>
<evidence type="ECO:0000256" key="6">
    <source>
        <dbReference type="ARBA" id="ARBA00022777"/>
    </source>
</evidence>
<evidence type="ECO:0000313" key="12">
    <source>
        <dbReference type="Proteomes" id="UP001501821"/>
    </source>
</evidence>
<feature type="transmembrane region" description="Helical" evidence="9">
    <location>
        <begin position="255"/>
        <end position="276"/>
    </location>
</feature>
<evidence type="ECO:0000256" key="8">
    <source>
        <dbReference type="ARBA" id="ARBA00023012"/>
    </source>
</evidence>
<dbReference type="Gene3D" id="3.30.565.10">
    <property type="entry name" value="Histidine kinase-like ATPase, C-terminal domain"/>
    <property type="match status" value="1"/>
</dbReference>
<keyword evidence="6" id="KW-0418">Kinase</keyword>
<evidence type="ECO:0000256" key="5">
    <source>
        <dbReference type="ARBA" id="ARBA00022741"/>
    </source>
</evidence>
<comment type="catalytic activity">
    <reaction evidence="1">
        <text>ATP + protein L-histidine = ADP + protein N-phospho-L-histidine.</text>
        <dbReference type="EC" id="2.7.13.3"/>
    </reaction>
</comment>
<keyword evidence="3" id="KW-0597">Phosphoprotein</keyword>
<dbReference type="Pfam" id="PF07730">
    <property type="entry name" value="HisKA_3"/>
    <property type="match status" value="1"/>
</dbReference>
<feature type="transmembrane region" description="Helical" evidence="9">
    <location>
        <begin position="20"/>
        <end position="41"/>
    </location>
</feature>
<evidence type="ECO:0000259" key="10">
    <source>
        <dbReference type="PROSITE" id="PS50109"/>
    </source>
</evidence>
<keyword evidence="12" id="KW-1185">Reference proteome</keyword>
<dbReference type="SUPFAM" id="SSF55874">
    <property type="entry name" value="ATPase domain of HSP90 chaperone/DNA topoisomerase II/histidine kinase"/>
    <property type="match status" value="1"/>
</dbReference>
<dbReference type="Proteomes" id="UP001501821">
    <property type="component" value="Unassembled WGS sequence"/>
</dbReference>
<dbReference type="RefSeq" id="WP_344774027.1">
    <property type="nucleotide sequence ID" value="NZ_BAABAH010000004.1"/>
</dbReference>
<feature type="transmembrane region" description="Helical" evidence="9">
    <location>
        <begin position="146"/>
        <end position="169"/>
    </location>
</feature>
<keyword evidence="4" id="KW-0808">Transferase</keyword>
<evidence type="ECO:0000256" key="1">
    <source>
        <dbReference type="ARBA" id="ARBA00000085"/>
    </source>
</evidence>
<keyword evidence="8" id="KW-0902">Two-component regulatory system</keyword>
<dbReference type="InterPro" id="IPR003594">
    <property type="entry name" value="HATPase_dom"/>
</dbReference>
<keyword evidence="7" id="KW-0067">ATP-binding</keyword>
<comment type="caution">
    <text evidence="11">The sequence shown here is derived from an EMBL/GenBank/DDBJ whole genome shotgun (WGS) entry which is preliminary data.</text>
</comment>
<dbReference type="InterPro" id="IPR036890">
    <property type="entry name" value="HATPase_C_sf"/>
</dbReference>
<dbReference type="InterPro" id="IPR011712">
    <property type="entry name" value="Sig_transdc_His_kin_sub3_dim/P"/>
</dbReference>
<feature type="transmembrane region" description="Helical" evidence="9">
    <location>
        <begin position="195"/>
        <end position="213"/>
    </location>
</feature>
<dbReference type="EC" id="2.7.13.3" evidence="2"/>
<protein>
    <recommendedName>
        <fullName evidence="2">histidine kinase</fullName>
        <ecNumber evidence="2">2.7.13.3</ecNumber>
    </recommendedName>
</protein>
<evidence type="ECO:0000256" key="3">
    <source>
        <dbReference type="ARBA" id="ARBA00022553"/>
    </source>
</evidence>
<feature type="transmembrane region" description="Helical" evidence="9">
    <location>
        <begin position="115"/>
        <end position="139"/>
    </location>
</feature>
<keyword evidence="9" id="KW-0812">Transmembrane</keyword>
<evidence type="ECO:0000256" key="4">
    <source>
        <dbReference type="ARBA" id="ARBA00022679"/>
    </source>
</evidence>
<dbReference type="InterPro" id="IPR050482">
    <property type="entry name" value="Sensor_HK_TwoCompSys"/>
</dbReference>
<feature type="transmembrane region" description="Helical" evidence="9">
    <location>
        <begin position="53"/>
        <end position="73"/>
    </location>
</feature>
<sequence length="674" mass="71616">MSLAAPLPLPARGLPERLGAGFGVALVALAIATGATLLLTAEVDGPSFEIRRGLAPFDLLMSLWYGLVGALMLSRRRHLAGWVFLAVGWGYGVTAAGIAWTVLGVAHPGLPGLAWSPSFLLTGWTTATLLTILVLPWLLSRRAPTGWLRAGAIAGAVVVAGATVIRLLIQVPGAPPHPITGGGTPSRVAAMADDALVPCYALLALVGLGYLGWRLRRAQLHERRQLTWFLGSLVAVAVGYLAFEVGLSLDGHWFLAGTALIFVAELTLPVVVFVLLRRQPSWRLDLAISRTLVGTLLTAILVASYVLAVWALSMVTPWQQQSSGVVVVAALALAVLPLRDWLQRQVERMVFGSGADPSVLLQRVAQALDSADDDSPQLAGLVAALQRALRLSRVEVSLNDRTVAASGREEADADERALRLGLSSHGRQIGTLTAVAPRGERLDPRSMRLLQQISGLVAVAAQLDETNRALELARARVVEVRHEERRLLRRELHDGLGPALSGTALALAAVPSTSALSPDDAVLLERLVAELSRRADDVRQMARVLLPPVLDEGRLGEALRLLAERYSMPRFSVTVDAPHADRLDGLHQVVVYQVAGEAVRNAARHAQARHCAVCLEMPETGGVRLSVCDDGRGIDPQAAPGVGIAAMRERAAELGGSVEVDGSPGGTRVVMVLP</sequence>
<reference evidence="12" key="1">
    <citation type="journal article" date="2019" name="Int. J. Syst. Evol. Microbiol.">
        <title>The Global Catalogue of Microorganisms (GCM) 10K type strain sequencing project: providing services to taxonomists for standard genome sequencing and annotation.</title>
        <authorList>
            <consortium name="The Broad Institute Genomics Platform"/>
            <consortium name="The Broad Institute Genome Sequencing Center for Infectious Disease"/>
            <person name="Wu L."/>
            <person name="Ma J."/>
        </authorList>
    </citation>
    <scope>NUCLEOTIDE SEQUENCE [LARGE SCALE GENOMIC DNA]</scope>
    <source>
        <strain evidence="12">JCM 16953</strain>
    </source>
</reference>
<dbReference type="EMBL" id="BAABAH010000004">
    <property type="protein sequence ID" value="GAA3814255.1"/>
    <property type="molecule type" value="Genomic_DNA"/>
</dbReference>
<dbReference type="InterPro" id="IPR005467">
    <property type="entry name" value="His_kinase_dom"/>
</dbReference>
<evidence type="ECO:0000256" key="7">
    <source>
        <dbReference type="ARBA" id="ARBA00022840"/>
    </source>
</evidence>
<evidence type="ECO:0000256" key="9">
    <source>
        <dbReference type="SAM" id="Phobius"/>
    </source>
</evidence>
<accession>A0ABP7IBG0</accession>
<evidence type="ECO:0000256" key="2">
    <source>
        <dbReference type="ARBA" id="ARBA00012438"/>
    </source>
</evidence>
<gene>
    <name evidence="11" type="ORF">GCM10022242_15560</name>
</gene>
<feature type="domain" description="Histidine kinase" evidence="10">
    <location>
        <begin position="591"/>
        <end position="674"/>
    </location>
</feature>
<feature type="transmembrane region" description="Helical" evidence="9">
    <location>
        <begin position="225"/>
        <end position="243"/>
    </location>
</feature>
<dbReference type="PANTHER" id="PTHR24421:SF10">
    <property type="entry name" value="NITRATE_NITRITE SENSOR PROTEIN NARQ"/>
    <property type="match status" value="1"/>
</dbReference>
<dbReference type="CDD" id="cd16917">
    <property type="entry name" value="HATPase_UhpB-NarQ-NarX-like"/>
    <property type="match status" value="1"/>
</dbReference>
<dbReference type="SMART" id="SM00387">
    <property type="entry name" value="HATPase_c"/>
    <property type="match status" value="1"/>
</dbReference>